<dbReference type="Proteomes" id="UP000838763">
    <property type="component" value="Unassembled WGS sequence"/>
</dbReference>
<dbReference type="PANTHER" id="PTHR43662:SF4">
    <property type="entry name" value="DUF1996 DOMAIN-CONTAINING PROTEIN"/>
    <property type="match status" value="1"/>
</dbReference>
<evidence type="ECO:0000313" key="4">
    <source>
        <dbReference type="Proteomes" id="UP000838763"/>
    </source>
</evidence>
<feature type="domain" description="DUF1996" evidence="2">
    <location>
        <begin position="54"/>
        <end position="271"/>
    </location>
</feature>
<protein>
    <recommendedName>
        <fullName evidence="2">DUF1996 domain-containing protein</fullName>
    </recommendedName>
</protein>
<dbReference type="InterPro" id="IPR018535">
    <property type="entry name" value="DUF1996"/>
</dbReference>
<sequence length="332" mass="35744">MKHLSIAATAAILAQNVAGQAMLRFACSQLVVDRVDPIVNPGMLYTPIFTRLWSTCTSCSFVEDLSNYWTAVMFFKNKEGQYQRVPQVGNGGPQGKLINNGGLDVYYIPSGKTTAFAKGFRMIAGDAGNTQDSAVDKSNICHRCWTSTNEDQFIGGAPCSGSDTVAIPKSPTCKMIRQTIIFPACWDGKNLDSVDHKTHVAYGTGGFGGASGGGNCPTSHPVKLPQVMFELMWNVTEFSDQGLWPSDGSDPFIYSMDLGGSAAHGDYVFGWKDDTLQRAMDQGCNLNHDCAGAGLHYQAPELYNACTIPQQAPEEVDGWLQGLPMGGSIVKV</sequence>
<evidence type="ECO:0000256" key="1">
    <source>
        <dbReference type="SAM" id="SignalP"/>
    </source>
</evidence>
<reference evidence="3" key="1">
    <citation type="submission" date="2022-11" db="EMBL/GenBank/DDBJ databases">
        <authorList>
            <person name="Scott C."/>
            <person name="Bruce N."/>
        </authorList>
    </citation>
    <scope>NUCLEOTIDE SEQUENCE</scope>
</reference>
<accession>A0A9P1M646</accession>
<organism evidence="3 4">
    <name type="scientific">Parascedosporium putredinis</name>
    <dbReference type="NCBI Taxonomy" id="1442378"/>
    <lineage>
        <taxon>Eukaryota</taxon>
        <taxon>Fungi</taxon>
        <taxon>Dikarya</taxon>
        <taxon>Ascomycota</taxon>
        <taxon>Pezizomycotina</taxon>
        <taxon>Sordariomycetes</taxon>
        <taxon>Hypocreomycetidae</taxon>
        <taxon>Microascales</taxon>
        <taxon>Microascaceae</taxon>
        <taxon>Parascedosporium</taxon>
    </lineage>
</organism>
<comment type="caution">
    <text evidence="3">The sequence shown here is derived from an EMBL/GenBank/DDBJ whole genome shotgun (WGS) entry which is preliminary data.</text>
</comment>
<dbReference type="EMBL" id="CALLCH030000002">
    <property type="protein sequence ID" value="CAI4211703.1"/>
    <property type="molecule type" value="Genomic_DNA"/>
</dbReference>
<dbReference type="OrthoDB" id="74764at2759"/>
<dbReference type="Pfam" id="PF09362">
    <property type="entry name" value="DUF1996"/>
    <property type="match status" value="1"/>
</dbReference>
<keyword evidence="4" id="KW-1185">Reference proteome</keyword>
<name>A0A9P1M646_9PEZI</name>
<evidence type="ECO:0000259" key="2">
    <source>
        <dbReference type="Pfam" id="PF09362"/>
    </source>
</evidence>
<feature type="chain" id="PRO_5040367293" description="DUF1996 domain-containing protein" evidence="1">
    <location>
        <begin position="20"/>
        <end position="332"/>
    </location>
</feature>
<dbReference type="PANTHER" id="PTHR43662">
    <property type="match status" value="1"/>
</dbReference>
<keyword evidence="1" id="KW-0732">Signal</keyword>
<evidence type="ECO:0000313" key="3">
    <source>
        <dbReference type="EMBL" id="CAI4211703.1"/>
    </source>
</evidence>
<gene>
    <name evidence="3" type="ORF">PPNO1_LOCUS1478</name>
</gene>
<proteinExistence type="predicted"/>
<dbReference type="AlphaFoldDB" id="A0A9P1M646"/>
<feature type="signal peptide" evidence="1">
    <location>
        <begin position="1"/>
        <end position="19"/>
    </location>
</feature>